<proteinExistence type="predicted"/>
<protein>
    <submittedName>
        <fullName evidence="1">Uncharacterized protein</fullName>
    </submittedName>
</protein>
<keyword evidence="3" id="KW-1185">Reference proteome</keyword>
<dbReference type="EMBL" id="CAMXCT030000139">
    <property type="protein sequence ID" value="CAL4761820.1"/>
    <property type="molecule type" value="Genomic_DNA"/>
</dbReference>
<accession>A0A9P1FFQ6</accession>
<name>A0A9P1FFQ6_9DINO</name>
<sequence length="106" mass="11462">VLPLSEVIAEAGQGQGQDGPGLSLRDRLLRQAAGKVLGCWCDLQLRVFECQSALRFTSSADKVATQLTATTYSYIFQNMLDSTVRVLLEEDPEGMLQAAKKGMTPG</sequence>
<feature type="non-terminal residue" evidence="1">
    <location>
        <position position="106"/>
    </location>
</feature>
<organism evidence="1">
    <name type="scientific">Cladocopium goreaui</name>
    <dbReference type="NCBI Taxonomy" id="2562237"/>
    <lineage>
        <taxon>Eukaryota</taxon>
        <taxon>Sar</taxon>
        <taxon>Alveolata</taxon>
        <taxon>Dinophyceae</taxon>
        <taxon>Suessiales</taxon>
        <taxon>Symbiodiniaceae</taxon>
        <taxon>Cladocopium</taxon>
    </lineage>
</organism>
<dbReference type="AlphaFoldDB" id="A0A9P1FFQ6"/>
<comment type="caution">
    <text evidence="1">The sequence shown here is derived from an EMBL/GenBank/DDBJ whole genome shotgun (WGS) entry which is preliminary data.</text>
</comment>
<dbReference type="EMBL" id="CAMXCT020000139">
    <property type="protein sequence ID" value="CAL1127883.1"/>
    <property type="molecule type" value="Genomic_DNA"/>
</dbReference>
<evidence type="ECO:0000313" key="2">
    <source>
        <dbReference type="EMBL" id="CAL1127883.1"/>
    </source>
</evidence>
<feature type="non-terminal residue" evidence="1">
    <location>
        <position position="1"/>
    </location>
</feature>
<gene>
    <name evidence="1" type="ORF">C1SCF055_LOCUS2904</name>
</gene>
<evidence type="ECO:0000313" key="1">
    <source>
        <dbReference type="EMBL" id="CAI3974508.1"/>
    </source>
</evidence>
<dbReference type="EMBL" id="CAMXCT010000139">
    <property type="protein sequence ID" value="CAI3974508.1"/>
    <property type="molecule type" value="Genomic_DNA"/>
</dbReference>
<dbReference type="Proteomes" id="UP001152797">
    <property type="component" value="Unassembled WGS sequence"/>
</dbReference>
<evidence type="ECO:0000313" key="3">
    <source>
        <dbReference type="Proteomes" id="UP001152797"/>
    </source>
</evidence>
<reference evidence="2" key="2">
    <citation type="submission" date="2024-04" db="EMBL/GenBank/DDBJ databases">
        <authorList>
            <person name="Chen Y."/>
            <person name="Shah S."/>
            <person name="Dougan E. K."/>
            <person name="Thang M."/>
            <person name="Chan C."/>
        </authorList>
    </citation>
    <scope>NUCLEOTIDE SEQUENCE [LARGE SCALE GENOMIC DNA]</scope>
</reference>
<reference evidence="1" key="1">
    <citation type="submission" date="2022-10" db="EMBL/GenBank/DDBJ databases">
        <authorList>
            <person name="Chen Y."/>
            <person name="Dougan E. K."/>
            <person name="Chan C."/>
            <person name="Rhodes N."/>
            <person name="Thang M."/>
        </authorList>
    </citation>
    <scope>NUCLEOTIDE SEQUENCE</scope>
</reference>